<keyword evidence="1" id="KW-1133">Transmembrane helix</keyword>
<evidence type="ECO:0000313" key="2">
    <source>
        <dbReference type="EMBL" id="KGD69635.1"/>
    </source>
</evidence>
<keyword evidence="3" id="KW-1185">Reference proteome</keyword>
<comment type="caution">
    <text evidence="2">The sequence shown here is derived from an EMBL/GenBank/DDBJ whole genome shotgun (WGS) entry which is preliminary data.</text>
</comment>
<evidence type="ECO:0000313" key="3">
    <source>
        <dbReference type="Proteomes" id="UP000029554"/>
    </source>
</evidence>
<name>A0A095V454_9FLAO</name>
<dbReference type="Proteomes" id="UP000029554">
    <property type="component" value="Unassembled WGS sequence"/>
</dbReference>
<dbReference type="AlphaFoldDB" id="A0A095V454"/>
<protein>
    <submittedName>
        <fullName evidence="2">Uncharacterized protein</fullName>
    </submittedName>
</protein>
<evidence type="ECO:0000256" key="1">
    <source>
        <dbReference type="SAM" id="Phobius"/>
    </source>
</evidence>
<accession>A0A095V454</accession>
<organism evidence="2 3">
    <name type="scientific">Flavobacterium aquatile LMG 4008 = ATCC 11947</name>
    <dbReference type="NCBI Taxonomy" id="1453498"/>
    <lineage>
        <taxon>Bacteria</taxon>
        <taxon>Pseudomonadati</taxon>
        <taxon>Bacteroidota</taxon>
        <taxon>Flavobacteriia</taxon>
        <taxon>Flavobacteriales</taxon>
        <taxon>Flavobacteriaceae</taxon>
        <taxon>Flavobacterium</taxon>
    </lineage>
</organism>
<gene>
    <name evidence="2" type="ORF">LG45_02450</name>
</gene>
<feature type="transmembrane region" description="Helical" evidence="1">
    <location>
        <begin position="36"/>
        <end position="56"/>
    </location>
</feature>
<dbReference type="EMBL" id="JRHH01000001">
    <property type="protein sequence ID" value="KGD69635.1"/>
    <property type="molecule type" value="Genomic_DNA"/>
</dbReference>
<keyword evidence="1" id="KW-0812">Transmembrane</keyword>
<sequence length="91" mass="10954">MKIVYTILFFVVYHYILEFLFIKLRKTKVIIYMIKFSTLSVLCLGTVFPILILLFIFNFDTYLNIGFVISLSFLYTKYFFNYKILKNDSTN</sequence>
<feature type="transmembrane region" description="Helical" evidence="1">
    <location>
        <begin position="6"/>
        <end position="24"/>
    </location>
</feature>
<keyword evidence="1" id="KW-0472">Membrane</keyword>
<proteinExistence type="predicted"/>
<reference evidence="2 3" key="1">
    <citation type="submission" date="2014-09" db="EMBL/GenBank/DDBJ databases">
        <title>Whole Genome Shotgun of Flavobacterium aquatile LMG 4008.</title>
        <authorList>
            <person name="Gale A.N."/>
            <person name="Pipes S.E."/>
            <person name="Newman J.D."/>
        </authorList>
    </citation>
    <scope>NUCLEOTIDE SEQUENCE [LARGE SCALE GENOMIC DNA]</scope>
    <source>
        <strain evidence="2 3">LMG 4008</strain>
    </source>
</reference>
<feature type="transmembrane region" description="Helical" evidence="1">
    <location>
        <begin position="62"/>
        <end position="80"/>
    </location>
</feature>